<organism evidence="2 3">
    <name type="scientific">Linum trigynum</name>
    <dbReference type="NCBI Taxonomy" id="586398"/>
    <lineage>
        <taxon>Eukaryota</taxon>
        <taxon>Viridiplantae</taxon>
        <taxon>Streptophyta</taxon>
        <taxon>Embryophyta</taxon>
        <taxon>Tracheophyta</taxon>
        <taxon>Spermatophyta</taxon>
        <taxon>Magnoliopsida</taxon>
        <taxon>eudicotyledons</taxon>
        <taxon>Gunneridae</taxon>
        <taxon>Pentapetalae</taxon>
        <taxon>rosids</taxon>
        <taxon>fabids</taxon>
        <taxon>Malpighiales</taxon>
        <taxon>Linaceae</taxon>
        <taxon>Linum</taxon>
    </lineage>
</organism>
<evidence type="ECO:0000256" key="1">
    <source>
        <dbReference type="SAM" id="MobiDB-lite"/>
    </source>
</evidence>
<feature type="region of interest" description="Disordered" evidence="1">
    <location>
        <begin position="125"/>
        <end position="217"/>
    </location>
</feature>
<gene>
    <name evidence="2" type="ORF">LTRI10_LOCUS45846</name>
</gene>
<sequence>MDKQQQQKHGKEIVTVKDIMTNKYDVIVTALESLTESTERLAAASRDSTGAIEALGGRITISIEEMGKSVTENLCRALAETMREVLVGVLKSKESVPEAPPTEANGASAAEAAAAVGEVMAQGGATGGGADGSSGAAAAAVPRSPRAATDRVVAEQGSATGGAAGAAITNPLGGPGYGAEIGRGNGRRRRGAGRANLQWTGSAACSNGPGDRGGPWE</sequence>
<evidence type="ECO:0000313" key="2">
    <source>
        <dbReference type="EMBL" id="CAL1406097.1"/>
    </source>
</evidence>
<proteinExistence type="predicted"/>
<dbReference type="Proteomes" id="UP001497516">
    <property type="component" value="Chromosome 8"/>
</dbReference>
<name>A0AAV2G757_9ROSI</name>
<reference evidence="2 3" key="1">
    <citation type="submission" date="2024-04" db="EMBL/GenBank/DDBJ databases">
        <authorList>
            <person name="Fracassetti M."/>
        </authorList>
    </citation>
    <scope>NUCLEOTIDE SEQUENCE [LARGE SCALE GENOMIC DNA]</scope>
</reference>
<dbReference type="EMBL" id="OZ034821">
    <property type="protein sequence ID" value="CAL1406097.1"/>
    <property type="molecule type" value="Genomic_DNA"/>
</dbReference>
<accession>A0AAV2G757</accession>
<dbReference type="AlphaFoldDB" id="A0AAV2G757"/>
<protein>
    <submittedName>
        <fullName evidence="2">Uncharacterized protein</fullName>
    </submittedName>
</protein>
<evidence type="ECO:0000313" key="3">
    <source>
        <dbReference type="Proteomes" id="UP001497516"/>
    </source>
</evidence>
<feature type="compositionally biased region" description="Gly residues" evidence="1">
    <location>
        <begin position="173"/>
        <end position="184"/>
    </location>
</feature>
<keyword evidence="3" id="KW-1185">Reference proteome</keyword>